<dbReference type="OrthoDB" id="4869450at2759"/>
<comment type="caution">
    <text evidence="2">The sequence shown here is derived from an EMBL/GenBank/DDBJ whole genome shotgun (WGS) entry which is preliminary data.</text>
</comment>
<evidence type="ECO:0000259" key="1">
    <source>
        <dbReference type="Pfam" id="PF20516"/>
    </source>
</evidence>
<proteinExistence type="predicted"/>
<dbReference type="Pfam" id="PF20516">
    <property type="entry name" value="PDDEXK_12"/>
    <property type="match status" value="1"/>
</dbReference>
<keyword evidence="3" id="KW-1185">Reference proteome</keyword>
<name>A0A545ULG4_9HYPO</name>
<dbReference type="STRING" id="43265.A0A545ULG4"/>
<protein>
    <recommendedName>
        <fullName evidence="1">PD-(D/E)XK nuclease-like domain-containing protein</fullName>
    </recommendedName>
</protein>
<dbReference type="InterPro" id="IPR046797">
    <property type="entry name" value="PDDEXK_12"/>
</dbReference>
<accession>A0A545ULG4</accession>
<evidence type="ECO:0000313" key="3">
    <source>
        <dbReference type="Proteomes" id="UP000315783"/>
    </source>
</evidence>
<dbReference type="EMBL" id="SPUK01000029">
    <property type="protein sequence ID" value="TQV90297.1"/>
    <property type="molecule type" value="Genomic_DNA"/>
</dbReference>
<dbReference type="AlphaFoldDB" id="A0A545ULG4"/>
<sequence>MADDATEQQQLQHHADGASVQLGIWLAAWYKRMRRLAELAGRPRQRMLTLPVIQVVGGVWSVMYAVDEVTLIRVLYRNSQIGETDSMLGGYQLEASMAVLGRWVESTFEPWFTELLTRAVENRQRAADGCASGNL</sequence>
<evidence type="ECO:0000313" key="2">
    <source>
        <dbReference type="EMBL" id="TQV90297.1"/>
    </source>
</evidence>
<reference evidence="2 3" key="1">
    <citation type="journal article" date="2019" name="Appl. Microbiol. Biotechnol.">
        <title>Genome sequence of Isaria javanica and comparative genome analysis insights into family S53 peptidase evolution in fungal entomopathogens.</title>
        <authorList>
            <person name="Lin R."/>
            <person name="Zhang X."/>
            <person name="Xin B."/>
            <person name="Zou M."/>
            <person name="Gao Y."/>
            <person name="Qin F."/>
            <person name="Hu Q."/>
            <person name="Xie B."/>
            <person name="Cheng X."/>
        </authorList>
    </citation>
    <scope>NUCLEOTIDE SEQUENCE [LARGE SCALE GENOMIC DNA]</scope>
    <source>
        <strain evidence="2 3">IJ1G</strain>
    </source>
</reference>
<gene>
    <name evidence="2" type="ORF">IF1G_11056</name>
</gene>
<dbReference type="Proteomes" id="UP000315783">
    <property type="component" value="Unassembled WGS sequence"/>
</dbReference>
<feature type="domain" description="PD-(D/E)XK nuclease-like" evidence="1">
    <location>
        <begin position="14"/>
        <end position="108"/>
    </location>
</feature>
<organism evidence="2 3">
    <name type="scientific">Cordyceps javanica</name>
    <dbReference type="NCBI Taxonomy" id="43265"/>
    <lineage>
        <taxon>Eukaryota</taxon>
        <taxon>Fungi</taxon>
        <taxon>Dikarya</taxon>
        <taxon>Ascomycota</taxon>
        <taxon>Pezizomycotina</taxon>
        <taxon>Sordariomycetes</taxon>
        <taxon>Hypocreomycetidae</taxon>
        <taxon>Hypocreales</taxon>
        <taxon>Cordycipitaceae</taxon>
        <taxon>Cordyceps</taxon>
    </lineage>
</organism>